<dbReference type="EMBL" id="HBUE01265466">
    <property type="protein sequence ID" value="CAG6561042.1"/>
    <property type="molecule type" value="Transcribed_RNA"/>
</dbReference>
<feature type="compositionally biased region" description="Basic and acidic residues" evidence="1">
    <location>
        <begin position="1"/>
        <end position="17"/>
    </location>
</feature>
<accession>A0A8D8DH85</accession>
<feature type="region of interest" description="Disordered" evidence="1">
    <location>
        <begin position="1"/>
        <end position="54"/>
    </location>
</feature>
<evidence type="ECO:0000256" key="1">
    <source>
        <dbReference type="SAM" id="MobiDB-lite"/>
    </source>
</evidence>
<evidence type="ECO:0000313" key="2">
    <source>
        <dbReference type="EMBL" id="CAG6509647.1"/>
    </source>
</evidence>
<organism evidence="2">
    <name type="scientific">Culex pipiens</name>
    <name type="common">House mosquito</name>
    <dbReference type="NCBI Taxonomy" id="7175"/>
    <lineage>
        <taxon>Eukaryota</taxon>
        <taxon>Metazoa</taxon>
        <taxon>Ecdysozoa</taxon>
        <taxon>Arthropoda</taxon>
        <taxon>Hexapoda</taxon>
        <taxon>Insecta</taxon>
        <taxon>Pterygota</taxon>
        <taxon>Neoptera</taxon>
        <taxon>Endopterygota</taxon>
        <taxon>Diptera</taxon>
        <taxon>Nematocera</taxon>
        <taxon>Culicoidea</taxon>
        <taxon>Culicidae</taxon>
        <taxon>Culicinae</taxon>
        <taxon>Culicini</taxon>
        <taxon>Culex</taxon>
        <taxon>Culex</taxon>
    </lineage>
</organism>
<protein>
    <submittedName>
        <fullName evidence="2">(northern house mosquito) hypothetical protein</fullName>
    </submittedName>
</protein>
<proteinExistence type="predicted"/>
<dbReference type="AlphaFoldDB" id="A0A8D8DH85"/>
<reference evidence="2" key="1">
    <citation type="submission" date="2021-05" db="EMBL/GenBank/DDBJ databases">
        <authorList>
            <person name="Alioto T."/>
            <person name="Alioto T."/>
            <person name="Gomez Garrido J."/>
        </authorList>
    </citation>
    <scope>NUCLEOTIDE SEQUENCE</scope>
</reference>
<sequence length="99" mass="10848">MPALECRRLQEEKHTEKNVGTATKLVPPAGKDGGQPNATRAGTEVGSVESETEIENENCASVIIDEDRGRDHLIGTEVVTSHRCRHHHLPRPDVCTQSL</sequence>
<dbReference type="EMBL" id="HBUE01160302">
    <property type="protein sequence ID" value="CAG6509647.1"/>
    <property type="molecule type" value="Transcribed_RNA"/>
</dbReference>
<dbReference type="EMBL" id="HBUE01001359">
    <property type="protein sequence ID" value="CAG6443803.1"/>
    <property type="molecule type" value="Transcribed_RNA"/>
</dbReference>
<name>A0A8D8DH85_CULPI</name>